<protein>
    <submittedName>
        <fullName evidence="6">54S ribosomal protein L7</fullName>
    </submittedName>
</protein>
<dbReference type="InterPro" id="IPR002132">
    <property type="entry name" value="Ribosomal_uL5"/>
</dbReference>
<evidence type="ECO:0000313" key="6">
    <source>
        <dbReference type="EMBL" id="KXJ92966.1"/>
    </source>
</evidence>
<evidence type="ECO:0000256" key="4">
    <source>
        <dbReference type="SAM" id="MobiDB-lite"/>
    </source>
</evidence>
<name>A0A136J7F2_9PEZI</name>
<dbReference type="Gene3D" id="3.30.1440.10">
    <property type="match status" value="1"/>
</dbReference>
<dbReference type="STRING" id="196109.A0A136J7F2"/>
<dbReference type="InterPro" id="IPR022803">
    <property type="entry name" value="Ribosomal_uL5_dom_sf"/>
</dbReference>
<evidence type="ECO:0000256" key="2">
    <source>
        <dbReference type="ARBA" id="ARBA00022980"/>
    </source>
</evidence>
<keyword evidence="7" id="KW-1185">Reference proteome</keyword>
<dbReference type="InterPro" id="IPR031309">
    <property type="entry name" value="Ribosomal_uL5_C"/>
</dbReference>
<keyword evidence="2 6" id="KW-0689">Ribosomal protein</keyword>
<dbReference type="OrthoDB" id="539541at2759"/>
<dbReference type="AlphaFoldDB" id="A0A136J7F2"/>
<comment type="similarity">
    <text evidence="1">Belongs to the universal ribosomal protein uL5 family.</text>
</comment>
<dbReference type="Proteomes" id="UP000070501">
    <property type="component" value="Unassembled WGS sequence"/>
</dbReference>
<dbReference type="SUPFAM" id="SSF55282">
    <property type="entry name" value="RL5-like"/>
    <property type="match status" value="1"/>
</dbReference>
<accession>A0A136J7F2</accession>
<organism evidence="6 7">
    <name type="scientific">Microdochium bolleyi</name>
    <dbReference type="NCBI Taxonomy" id="196109"/>
    <lineage>
        <taxon>Eukaryota</taxon>
        <taxon>Fungi</taxon>
        <taxon>Dikarya</taxon>
        <taxon>Ascomycota</taxon>
        <taxon>Pezizomycotina</taxon>
        <taxon>Sordariomycetes</taxon>
        <taxon>Xylariomycetidae</taxon>
        <taxon>Xylariales</taxon>
        <taxon>Microdochiaceae</taxon>
        <taxon>Microdochium</taxon>
    </lineage>
</organism>
<dbReference type="Pfam" id="PF00673">
    <property type="entry name" value="Ribosomal_L5_C"/>
    <property type="match status" value="1"/>
</dbReference>
<evidence type="ECO:0000313" key="7">
    <source>
        <dbReference type="Proteomes" id="UP000070501"/>
    </source>
</evidence>
<feature type="region of interest" description="Disordered" evidence="4">
    <location>
        <begin position="90"/>
        <end position="111"/>
    </location>
</feature>
<dbReference type="PANTHER" id="PTHR11994">
    <property type="entry name" value="60S RIBOSOMAL PROTEIN L11-RELATED"/>
    <property type="match status" value="1"/>
</dbReference>
<dbReference type="GO" id="GO:0006412">
    <property type="term" value="P:translation"/>
    <property type="evidence" value="ECO:0007669"/>
    <property type="project" value="InterPro"/>
</dbReference>
<dbReference type="FunCoup" id="A0A136J7F2">
    <property type="interactions" value="589"/>
</dbReference>
<keyword evidence="3" id="KW-0687">Ribonucleoprotein</keyword>
<feature type="domain" description="Large ribosomal subunit protein uL5 C-terminal" evidence="5">
    <location>
        <begin position="247"/>
        <end position="345"/>
    </location>
</feature>
<dbReference type="GO" id="GO:0005840">
    <property type="term" value="C:ribosome"/>
    <property type="evidence" value="ECO:0007669"/>
    <property type="project" value="UniProtKB-KW"/>
</dbReference>
<evidence type="ECO:0000256" key="3">
    <source>
        <dbReference type="ARBA" id="ARBA00023274"/>
    </source>
</evidence>
<dbReference type="GO" id="GO:1990904">
    <property type="term" value="C:ribonucleoprotein complex"/>
    <property type="evidence" value="ECO:0007669"/>
    <property type="project" value="UniProtKB-KW"/>
</dbReference>
<proteinExistence type="inferred from homology"/>
<evidence type="ECO:0000256" key="1">
    <source>
        <dbReference type="ARBA" id="ARBA00008553"/>
    </source>
</evidence>
<gene>
    <name evidence="6" type="ORF">Micbo1qcDRAFT_133291</name>
</gene>
<sequence>MAALRGAPRVGGLLGTLSRAPRAACARRYVSSDAATKAAKTEISDIEASSGLEVPVVGPKDVKLQNPRRRASRRDLELPHGRYQFHAPKFYRGPLHPVQPPKSSDPIARDYSPGPYNLPRLQQTWDASIASDIMTMAYQHVPPGTPTKPERVRLRKWDDSSPYMANRPLRGPRGSDVLFPLEQDINWHNIPKIKAVHLSVFQSQARKNFDHIIVGRSILQTITGVRPTTTLTKQSVAQWALIKGEKAGLKVSMHGNQALEFVDKLITLVLPKIKEWEGVRGTSGDSTGNIGLGLEPSQVMHFPEVEANYGMYPAKMIPGFRIIIETTAKSDRHARLLCQAIGVPFYGKVVD</sequence>
<reference evidence="7" key="1">
    <citation type="submission" date="2016-02" db="EMBL/GenBank/DDBJ databases">
        <title>Draft genome sequence of Microdochium bolleyi, a fungal endophyte of beachgrass.</title>
        <authorList>
            <consortium name="DOE Joint Genome Institute"/>
            <person name="David A.S."/>
            <person name="May G."/>
            <person name="Haridas S."/>
            <person name="Lim J."/>
            <person name="Wang M."/>
            <person name="Labutti K."/>
            <person name="Lipzen A."/>
            <person name="Barry K."/>
            <person name="Grigoriev I.V."/>
        </authorList>
    </citation>
    <scope>NUCLEOTIDE SEQUENCE [LARGE SCALE GENOMIC DNA]</scope>
    <source>
        <strain evidence="7">J235TASD1</strain>
    </source>
</reference>
<dbReference type="EMBL" id="KQ964248">
    <property type="protein sequence ID" value="KXJ92966.1"/>
    <property type="molecule type" value="Genomic_DNA"/>
</dbReference>
<evidence type="ECO:0000259" key="5">
    <source>
        <dbReference type="Pfam" id="PF00673"/>
    </source>
</evidence>
<dbReference type="InParanoid" id="A0A136J7F2"/>
<dbReference type="GO" id="GO:0003735">
    <property type="term" value="F:structural constituent of ribosome"/>
    <property type="evidence" value="ECO:0007669"/>
    <property type="project" value="InterPro"/>
</dbReference>